<evidence type="ECO:0000313" key="2">
    <source>
        <dbReference type="Proteomes" id="UP000247465"/>
    </source>
</evidence>
<accession>A0A2Z4AGR2</accession>
<reference evidence="1 2" key="1">
    <citation type="submission" date="2018-06" db="EMBL/GenBank/DDBJ databases">
        <title>Draft Genome Sequence of a Novel Marine Bacterium Related to the Verrucomicrobia.</title>
        <authorList>
            <person name="Vosseberg J."/>
            <person name="Martijn J."/>
            <person name="Ettema T.J.G."/>
        </authorList>
    </citation>
    <scope>NUCLEOTIDE SEQUENCE [LARGE SCALE GENOMIC DNA]</scope>
    <source>
        <strain evidence="1">TARA_B100001123</strain>
    </source>
</reference>
<dbReference type="Proteomes" id="UP000247465">
    <property type="component" value="Chromosome"/>
</dbReference>
<gene>
    <name evidence="1" type="ORF">DF168_01522</name>
</gene>
<sequence length="79" mass="9140">MLGNRDVHLALLSLWRNYCSDFSSKWSGKRHIQAKPMEDCRTITRKGLLIYAIFARADLESTQNNLGFNLFRHEIGKQG</sequence>
<dbReference type="KEGG" id="mtar:DF168_01522"/>
<organism evidence="1 2">
    <name type="scientific">Candidatus Moanibacter tarae</name>
    <dbReference type="NCBI Taxonomy" id="2200854"/>
    <lineage>
        <taxon>Bacteria</taxon>
        <taxon>Pseudomonadati</taxon>
        <taxon>Verrucomicrobiota</taxon>
        <taxon>Opitutia</taxon>
        <taxon>Puniceicoccales</taxon>
        <taxon>Puniceicoccales incertae sedis</taxon>
        <taxon>Candidatus Moanibacter</taxon>
    </lineage>
</organism>
<dbReference type="EMBL" id="CP029803">
    <property type="protein sequence ID" value="AWT60316.1"/>
    <property type="molecule type" value="Genomic_DNA"/>
</dbReference>
<protein>
    <submittedName>
        <fullName evidence="1">Uncharacterized protein</fullName>
    </submittedName>
</protein>
<name>A0A2Z4AGR2_9BACT</name>
<dbReference type="AlphaFoldDB" id="A0A2Z4AGR2"/>
<proteinExistence type="predicted"/>
<evidence type="ECO:0000313" key="1">
    <source>
        <dbReference type="EMBL" id="AWT60316.1"/>
    </source>
</evidence>